<dbReference type="GO" id="GO:0046360">
    <property type="term" value="P:2-oxobutyrate biosynthetic process"/>
    <property type="evidence" value="ECO:0007669"/>
    <property type="project" value="TreeGrafter"/>
</dbReference>
<dbReference type="FunFam" id="3.40.50.1100:FF:000047">
    <property type="entry name" value="Threonine synthase like 2"/>
    <property type="match status" value="1"/>
</dbReference>
<keyword evidence="4 6" id="KW-0663">Pyridoxal phosphate</keyword>
<dbReference type="Proteomes" id="UP001381693">
    <property type="component" value="Unassembled WGS sequence"/>
</dbReference>
<dbReference type="Pfam" id="PF00291">
    <property type="entry name" value="PALP"/>
    <property type="match status" value="1"/>
</dbReference>
<dbReference type="Pfam" id="PF14821">
    <property type="entry name" value="Thr_synth_N"/>
    <property type="match status" value="1"/>
</dbReference>
<dbReference type="InterPro" id="IPR001926">
    <property type="entry name" value="TrpB-like_PALP"/>
</dbReference>
<dbReference type="GO" id="GO:0030170">
    <property type="term" value="F:pyridoxal phosphate binding"/>
    <property type="evidence" value="ECO:0007669"/>
    <property type="project" value="TreeGrafter"/>
</dbReference>
<reference evidence="9 10" key="1">
    <citation type="submission" date="2023-11" db="EMBL/GenBank/DDBJ databases">
        <title>Halocaridina rubra genome assembly.</title>
        <authorList>
            <person name="Smith C."/>
        </authorList>
    </citation>
    <scope>NUCLEOTIDE SEQUENCE [LARGE SCALE GENOMIC DNA]</scope>
    <source>
        <strain evidence="9">EP-1</strain>
        <tissue evidence="9">Whole</tissue>
    </source>
</reference>
<evidence type="ECO:0000256" key="6">
    <source>
        <dbReference type="PIRSR" id="PIRSR604450-51"/>
    </source>
</evidence>
<gene>
    <name evidence="9" type="primary">THNSL2</name>
    <name evidence="9" type="ORF">SK128_025678</name>
</gene>
<dbReference type="SUPFAM" id="SSF53686">
    <property type="entry name" value="Tryptophan synthase beta subunit-like PLP-dependent enzymes"/>
    <property type="match status" value="1"/>
</dbReference>
<dbReference type="InterPro" id="IPR004450">
    <property type="entry name" value="Thr_synthase-like"/>
</dbReference>
<dbReference type="InterPro" id="IPR029144">
    <property type="entry name" value="Thr_synth_N"/>
</dbReference>
<proteinExistence type="inferred from homology"/>
<dbReference type="InterPro" id="IPR037158">
    <property type="entry name" value="Thr_synth_N_sf"/>
</dbReference>
<comment type="caution">
    <text evidence="9">The sequence shown here is derived from an EMBL/GenBank/DDBJ whole genome shotgun (WGS) entry which is preliminary data.</text>
</comment>
<keyword evidence="10" id="KW-1185">Reference proteome</keyword>
<dbReference type="GO" id="GO:0016829">
    <property type="term" value="F:lyase activity"/>
    <property type="evidence" value="ECO:0007669"/>
    <property type="project" value="UniProtKB-KW"/>
</dbReference>
<accession>A0AAN8ZZJ9</accession>
<evidence type="ECO:0000256" key="5">
    <source>
        <dbReference type="ARBA" id="ARBA00023239"/>
    </source>
</evidence>
<dbReference type="PANTHER" id="PTHR42690:SF1">
    <property type="entry name" value="THREONINE SYNTHASE-LIKE 2"/>
    <property type="match status" value="1"/>
</dbReference>
<comment type="similarity">
    <text evidence="2">Belongs to the threonine synthase family.</text>
</comment>
<evidence type="ECO:0000313" key="10">
    <source>
        <dbReference type="Proteomes" id="UP001381693"/>
    </source>
</evidence>
<dbReference type="InterPro" id="IPR051166">
    <property type="entry name" value="Threonine_Synthase"/>
</dbReference>
<dbReference type="CDD" id="cd01560">
    <property type="entry name" value="Thr-synth_2"/>
    <property type="match status" value="1"/>
</dbReference>
<dbReference type="Gene3D" id="3.90.1380.10">
    <property type="entry name" value="Threonine synthase, N-terminal domain"/>
    <property type="match status" value="1"/>
</dbReference>
<keyword evidence="5" id="KW-0456">Lyase</keyword>
<dbReference type="InterPro" id="IPR036052">
    <property type="entry name" value="TrpB-like_PALP_sf"/>
</dbReference>
<comment type="cofactor">
    <cofactor evidence="1 6">
        <name>pyridoxal 5'-phosphate</name>
        <dbReference type="ChEBI" id="CHEBI:597326"/>
    </cofactor>
</comment>
<evidence type="ECO:0000259" key="7">
    <source>
        <dbReference type="Pfam" id="PF00291"/>
    </source>
</evidence>
<evidence type="ECO:0000313" key="9">
    <source>
        <dbReference type="EMBL" id="KAK7055046.1"/>
    </source>
</evidence>
<dbReference type="FunFam" id="3.90.1380.10:FF:000003">
    <property type="entry name" value="THR4p Threonine synthase"/>
    <property type="match status" value="1"/>
</dbReference>
<name>A0AAN8ZZJ9_HALRR</name>
<dbReference type="NCBIfam" id="TIGR00260">
    <property type="entry name" value="thrC"/>
    <property type="match status" value="1"/>
</dbReference>
<feature type="domain" description="Threonine synthase N-terminal" evidence="8">
    <location>
        <begin position="2"/>
        <end position="80"/>
    </location>
</feature>
<dbReference type="Gene3D" id="3.40.50.1100">
    <property type="match status" value="2"/>
</dbReference>
<evidence type="ECO:0000256" key="1">
    <source>
        <dbReference type="ARBA" id="ARBA00001933"/>
    </source>
</evidence>
<feature type="modified residue" description="N6-(pyridoxal phosphate)lysine" evidence="6">
    <location>
        <position position="113"/>
    </location>
</feature>
<evidence type="ECO:0000256" key="4">
    <source>
        <dbReference type="ARBA" id="ARBA00022898"/>
    </source>
</evidence>
<dbReference type="Pfam" id="PF24857">
    <property type="entry name" value="THR4_C"/>
    <property type="match status" value="1"/>
</dbReference>
<organism evidence="9 10">
    <name type="scientific">Halocaridina rubra</name>
    <name type="common">Hawaiian red shrimp</name>
    <dbReference type="NCBI Taxonomy" id="373956"/>
    <lineage>
        <taxon>Eukaryota</taxon>
        <taxon>Metazoa</taxon>
        <taxon>Ecdysozoa</taxon>
        <taxon>Arthropoda</taxon>
        <taxon>Crustacea</taxon>
        <taxon>Multicrustacea</taxon>
        <taxon>Malacostraca</taxon>
        <taxon>Eumalacostraca</taxon>
        <taxon>Eucarida</taxon>
        <taxon>Decapoda</taxon>
        <taxon>Pleocyemata</taxon>
        <taxon>Caridea</taxon>
        <taxon>Atyoidea</taxon>
        <taxon>Atyidae</taxon>
        <taxon>Halocaridina</taxon>
    </lineage>
</organism>
<feature type="domain" description="Tryptophan synthase beta chain-like PALP" evidence="7">
    <location>
        <begin position="105"/>
        <end position="322"/>
    </location>
</feature>
<evidence type="ECO:0000259" key="8">
    <source>
        <dbReference type="Pfam" id="PF14821"/>
    </source>
</evidence>
<dbReference type="GO" id="GO:0009071">
    <property type="term" value="P:serine family amino acid catabolic process"/>
    <property type="evidence" value="ECO:0007669"/>
    <property type="project" value="TreeGrafter"/>
</dbReference>
<evidence type="ECO:0000256" key="3">
    <source>
        <dbReference type="ARBA" id="ARBA00021942"/>
    </source>
</evidence>
<evidence type="ECO:0000256" key="2">
    <source>
        <dbReference type="ARBA" id="ARBA00005517"/>
    </source>
</evidence>
<sequence>MKYLSTRGGEQHLSFEKVLFSGYAKDGGLYMPESIPSLSNEELAKWSSYSYSKLVFAIARKFIDEEEIPTPELNDIINSSLKRFRIPEVVRVEKMNGGLNIVELFHGTTMAFKDLALSVVGGLLDYYLNKNKRHITILIGTSGDTGSAAIEGVKGRKGIDIIVLLPNGRCTKIQELQMTTVLADNVHVYKVEGTSDDLDEPIKQCFSDSGFVSAHNLISINSINWGRIMVQLAHYFFTYYQLCSKVGSPMQIIVPTGAAGNITAGCIAQKMGLPITLIAAVNTNDIVFRTILSGDFSVKEDVAQTLASAMDIQNPYNVERLLYIGANGNVKRINELMHAFEQEGQVSIPDDILSNIKQIVVESLSVSDEDIVAIMKRVYHEQKYILCPHTATAVFYHYQRKSDIPRGFIATASPAKFPDAVQRAGIEPVTDGVDHLQDLPTRFMWMREGGNWYAMLRGKIEEITQNR</sequence>
<dbReference type="AlphaFoldDB" id="A0AAN8ZZJ9"/>
<protein>
    <recommendedName>
        <fullName evidence="3">Threonine synthase-like 2</fullName>
    </recommendedName>
</protein>
<dbReference type="EMBL" id="JAXCGZ010021246">
    <property type="protein sequence ID" value="KAK7055046.1"/>
    <property type="molecule type" value="Genomic_DNA"/>
</dbReference>
<dbReference type="PANTHER" id="PTHR42690">
    <property type="entry name" value="THREONINE SYNTHASE FAMILY MEMBER"/>
    <property type="match status" value="1"/>
</dbReference>